<dbReference type="InterPro" id="IPR018022">
    <property type="entry name" value="IPT"/>
</dbReference>
<sequence length="324" mass="37094">MIIQYANNTKTAVPSEQPTIIFVMGPTAAGKTDLAIECVEQLGCELISVDSALVYRDMDIGTARPDAQTLQRAPHKLIDIIDPAQAYSVGRFREDALREIQSSLDRGKIPLLVGGTMLYYKALQEGLSELPEADASIRAQLDEQAREHGWQYMHKRLAEVDPVSAERIHANDSQRIQRALEVYEISGKTLSDFWQLQQSGGMPWNVIKIAFFPEDRALLHQRIAERFQQMLQAGFISEVENLRARGDLHLDMPSMRCVGYRQVWQYLDGKMNRDEMTERGIIATRQLAKRQLTWLRKENNCNFYNIEPDICYKIMKNLKNSLFS</sequence>
<dbReference type="Pfam" id="PF01715">
    <property type="entry name" value="IPPT"/>
    <property type="match status" value="1"/>
</dbReference>
<reference evidence="10" key="1">
    <citation type="submission" date="2018-06" db="EMBL/GenBank/DDBJ databases">
        <authorList>
            <person name="Zhirakovskaya E."/>
        </authorList>
    </citation>
    <scope>NUCLEOTIDE SEQUENCE</scope>
</reference>
<dbReference type="HAMAP" id="MF_00185">
    <property type="entry name" value="IPP_trans"/>
    <property type="match status" value="1"/>
</dbReference>
<evidence type="ECO:0000256" key="9">
    <source>
        <dbReference type="ARBA" id="ARBA00049563"/>
    </source>
</evidence>
<dbReference type="InterPro" id="IPR039657">
    <property type="entry name" value="Dimethylallyltransferase"/>
</dbReference>
<dbReference type="EC" id="2.5.1.75" evidence="3"/>
<keyword evidence="4 10" id="KW-0808">Transferase</keyword>
<dbReference type="GO" id="GO:0052381">
    <property type="term" value="F:tRNA dimethylallyltransferase activity"/>
    <property type="evidence" value="ECO:0007669"/>
    <property type="project" value="UniProtKB-EC"/>
</dbReference>
<evidence type="ECO:0000256" key="5">
    <source>
        <dbReference type="ARBA" id="ARBA00022694"/>
    </source>
</evidence>
<evidence type="ECO:0000256" key="1">
    <source>
        <dbReference type="ARBA" id="ARBA00001946"/>
    </source>
</evidence>
<dbReference type="EMBL" id="UOFJ01000638">
    <property type="protein sequence ID" value="VAW72013.1"/>
    <property type="molecule type" value="Genomic_DNA"/>
</dbReference>
<dbReference type="PANTHER" id="PTHR11088:SF60">
    <property type="entry name" value="TRNA DIMETHYLALLYLTRANSFERASE"/>
    <property type="match status" value="1"/>
</dbReference>
<keyword evidence="7" id="KW-0067">ATP-binding</keyword>
<dbReference type="Gene3D" id="1.10.20.140">
    <property type="match status" value="1"/>
</dbReference>
<name>A0A3B0Y6J1_9ZZZZ</name>
<evidence type="ECO:0000256" key="3">
    <source>
        <dbReference type="ARBA" id="ARBA00012665"/>
    </source>
</evidence>
<keyword evidence="5" id="KW-0819">tRNA processing</keyword>
<organism evidence="10">
    <name type="scientific">hydrothermal vent metagenome</name>
    <dbReference type="NCBI Taxonomy" id="652676"/>
    <lineage>
        <taxon>unclassified sequences</taxon>
        <taxon>metagenomes</taxon>
        <taxon>ecological metagenomes</taxon>
    </lineage>
</organism>
<keyword evidence="8" id="KW-0460">Magnesium</keyword>
<keyword evidence="6" id="KW-0547">Nucleotide-binding</keyword>
<dbReference type="GO" id="GO:0005524">
    <property type="term" value="F:ATP binding"/>
    <property type="evidence" value="ECO:0007669"/>
    <property type="project" value="UniProtKB-KW"/>
</dbReference>
<comment type="similarity">
    <text evidence="2">Belongs to the IPP transferase family.</text>
</comment>
<evidence type="ECO:0000256" key="7">
    <source>
        <dbReference type="ARBA" id="ARBA00022840"/>
    </source>
</evidence>
<accession>A0A3B0Y6J1</accession>
<dbReference type="InterPro" id="IPR027417">
    <property type="entry name" value="P-loop_NTPase"/>
</dbReference>
<dbReference type="PANTHER" id="PTHR11088">
    <property type="entry name" value="TRNA DIMETHYLALLYLTRANSFERASE"/>
    <property type="match status" value="1"/>
</dbReference>
<dbReference type="SUPFAM" id="SSF52540">
    <property type="entry name" value="P-loop containing nucleoside triphosphate hydrolases"/>
    <property type="match status" value="1"/>
</dbReference>
<comment type="catalytic activity">
    <reaction evidence="9">
        <text>adenosine(37) in tRNA + dimethylallyl diphosphate = N(6)-dimethylallyladenosine(37) in tRNA + diphosphate</text>
        <dbReference type="Rhea" id="RHEA:26482"/>
        <dbReference type="Rhea" id="RHEA-COMP:10162"/>
        <dbReference type="Rhea" id="RHEA-COMP:10375"/>
        <dbReference type="ChEBI" id="CHEBI:33019"/>
        <dbReference type="ChEBI" id="CHEBI:57623"/>
        <dbReference type="ChEBI" id="CHEBI:74411"/>
        <dbReference type="ChEBI" id="CHEBI:74415"/>
        <dbReference type="EC" id="2.5.1.75"/>
    </reaction>
</comment>
<dbReference type="NCBIfam" id="TIGR00174">
    <property type="entry name" value="miaA"/>
    <property type="match status" value="1"/>
</dbReference>
<evidence type="ECO:0000256" key="8">
    <source>
        <dbReference type="ARBA" id="ARBA00022842"/>
    </source>
</evidence>
<proteinExistence type="inferred from homology"/>
<comment type="cofactor">
    <cofactor evidence="1">
        <name>Mg(2+)</name>
        <dbReference type="ChEBI" id="CHEBI:18420"/>
    </cofactor>
</comment>
<dbReference type="GO" id="GO:0006400">
    <property type="term" value="P:tRNA modification"/>
    <property type="evidence" value="ECO:0007669"/>
    <property type="project" value="TreeGrafter"/>
</dbReference>
<protein>
    <recommendedName>
        <fullName evidence="3">tRNA dimethylallyltransferase</fullName>
        <ecNumber evidence="3">2.5.1.75</ecNumber>
    </recommendedName>
</protein>
<dbReference type="FunFam" id="1.10.20.140:FF:000001">
    <property type="entry name" value="tRNA dimethylallyltransferase"/>
    <property type="match status" value="1"/>
</dbReference>
<evidence type="ECO:0000313" key="10">
    <source>
        <dbReference type="EMBL" id="VAW72013.1"/>
    </source>
</evidence>
<evidence type="ECO:0000256" key="2">
    <source>
        <dbReference type="ARBA" id="ARBA00005842"/>
    </source>
</evidence>
<dbReference type="AlphaFoldDB" id="A0A3B0Y6J1"/>
<dbReference type="Gene3D" id="3.40.50.300">
    <property type="entry name" value="P-loop containing nucleotide triphosphate hydrolases"/>
    <property type="match status" value="1"/>
</dbReference>
<evidence type="ECO:0000256" key="6">
    <source>
        <dbReference type="ARBA" id="ARBA00022741"/>
    </source>
</evidence>
<evidence type="ECO:0000256" key="4">
    <source>
        <dbReference type="ARBA" id="ARBA00022679"/>
    </source>
</evidence>
<gene>
    <name evidence="10" type="ORF">MNBD_GAMMA10-1563</name>
</gene>